<dbReference type="eggNOG" id="ENOG502RXY8">
    <property type="taxonomic scope" value="Eukaryota"/>
</dbReference>
<evidence type="ECO:0000256" key="6">
    <source>
        <dbReference type="ARBA" id="ARBA00022840"/>
    </source>
</evidence>
<evidence type="ECO:0000313" key="10">
    <source>
        <dbReference type="EMBL" id="EDO18957.1"/>
    </source>
</evidence>
<keyword evidence="6" id="KW-0067">ATP-binding</keyword>
<dbReference type="OMA" id="RLVMMEL"/>
<dbReference type="FunCoup" id="A7TFE3">
    <property type="interactions" value="55"/>
</dbReference>
<dbReference type="GO" id="GO:0005524">
    <property type="term" value="F:ATP binding"/>
    <property type="evidence" value="ECO:0007669"/>
    <property type="project" value="UniProtKB-KW"/>
</dbReference>
<dbReference type="KEGG" id="vpo:Kpol_2002p27"/>
<evidence type="ECO:0000256" key="4">
    <source>
        <dbReference type="ARBA" id="ARBA00022695"/>
    </source>
</evidence>
<gene>
    <name evidence="10" type="ORF">Kpol_2002p27</name>
</gene>
<dbReference type="InterPro" id="IPR004821">
    <property type="entry name" value="Cyt_trans-like"/>
</dbReference>
<reference evidence="10 11" key="1">
    <citation type="journal article" date="2007" name="Proc. Natl. Acad. Sci. U.S.A.">
        <title>Independent sorting-out of thousands of duplicated gene pairs in two yeast species descended from a whole-genome duplication.</title>
        <authorList>
            <person name="Scannell D.R."/>
            <person name="Frank A.C."/>
            <person name="Conant G.C."/>
            <person name="Byrne K.P."/>
            <person name="Woolfit M."/>
            <person name="Wolfe K.H."/>
        </authorList>
    </citation>
    <scope>NUCLEOTIDE SEQUENCE [LARGE SCALE GENOMIC DNA]</scope>
    <source>
        <strain evidence="11">ATCC 22028 / DSM 70294 / BCRC 21397 / CBS 2163 / NBRC 10782 / NRRL Y-8283 / UCD 57-17</strain>
    </source>
</reference>
<keyword evidence="11" id="KW-1185">Reference proteome</keyword>
<organism evidence="11">
    <name type="scientific">Vanderwaltozyma polyspora (strain ATCC 22028 / DSM 70294 / BCRC 21397 / CBS 2163 / NBRC 10782 / NRRL Y-8283 / UCD 57-17)</name>
    <name type="common">Kluyveromyces polysporus</name>
    <dbReference type="NCBI Taxonomy" id="436907"/>
    <lineage>
        <taxon>Eukaryota</taxon>
        <taxon>Fungi</taxon>
        <taxon>Dikarya</taxon>
        <taxon>Ascomycota</taxon>
        <taxon>Saccharomycotina</taxon>
        <taxon>Saccharomycetes</taxon>
        <taxon>Saccharomycetales</taxon>
        <taxon>Saccharomycetaceae</taxon>
        <taxon>Vanderwaltozyma</taxon>
    </lineage>
</organism>
<dbReference type="UniPathway" id="UPA00253">
    <property type="reaction ID" value="UER00600"/>
</dbReference>
<dbReference type="CDD" id="cd02165">
    <property type="entry name" value="NMNAT"/>
    <property type="match status" value="1"/>
</dbReference>
<keyword evidence="5" id="KW-0547">Nucleotide-binding</keyword>
<dbReference type="EMBL" id="DS480383">
    <property type="protein sequence ID" value="EDO18957.1"/>
    <property type="molecule type" value="Genomic_DNA"/>
</dbReference>
<dbReference type="GO" id="GO:0005737">
    <property type="term" value="C:cytoplasm"/>
    <property type="evidence" value="ECO:0007669"/>
    <property type="project" value="EnsemblFungi"/>
</dbReference>
<dbReference type="GO" id="GO:0001403">
    <property type="term" value="P:invasive growth in response to glucose limitation"/>
    <property type="evidence" value="ECO:0007669"/>
    <property type="project" value="EnsemblFungi"/>
</dbReference>
<feature type="domain" description="Cytidyltransferase-like" evidence="9">
    <location>
        <begin position="41"/>
        <end position="227"/>
    </location>
</feature>
<dbReference type="GO" id="GO:0016887">
    <property type="term" value="F:ATP hydrolysis activity"/>
    <property type="evidence" value="ECO:0007669"/>
    <property type="project" value="EnsemblFungi"/>
</dbReference>
<evidence type="ECO:0000256" key="8">
    <source>
        <dbReference type="ARBA" id="ARBA00049001"/>
    </source>
</evidence>
<dbReference type="PANTHER" id="PTHR31285:SF0">
    <property type="entry name" value="NICOTINAMIDE MONONUCLEOTIDE ADENYLYLTRANSFERASE"/>
    <property type="match status" value="1"/>
</dbReference>
<proteinExistence type="predicted"/>
<dbReference type="PANTHER" id="PTHR31285">
    <property type="entry name" value="NICOTINAMIDE MONONUCLEOTIDE ADENYLYLTRANSFERASE"/>
    <property type="match status" value="1"/>
</dbReference>
<dbReference type="AlphaFoldDB" id="A7TFE3"/>
<evidence type="ECO:0000256" key="7">
    <source>
        <dbReference type="ARBA" id="ARBA00023027"/>
    </source>
</evidence>
<dbReference type="PhylomeDB" id="A7TFE3"/>
<dbReference type="InterPro" id="IPR005248">
    <property type="entry name" value="NadD/NMNAT"/>
</dbReference>
<evidence type="ECO:0000313" key="11">
    <source>
        <dbReference type="Proteomes" id="UP000000267"/>
    </source>
</evidence>
<keyword evidence="2" id="KW-0662">Pyridine nucleotide biosynthesis</keyword>
<dbReference type="GO" id="GO:0034355">
    <property type="term" value="P:NAD+ biosynthetic process via the salvage pathway"/>
    <property type="evidence" value="ECO:0007669"/>
    <property type="project" value="EnsemblFungi"/>
</dbReference>
<evidence type="ECO:0000256" key="3">
    <source>
        <dbReference type="ARBA" id="ARBA00022679"/>
    </source>
</evidence>
<dbReference type="Gene3D" id="3.40.50.620">
    <property type="entry name" value="HUPs"/>
    <property type="match status" value="1"/>
</dbReference>
<evidence type="ECO:0000259" key="9">
    <source>
        <dbReference type="Pfam" id="PF01467"/>
    </source>
</evidence>
<dbReference type="GO" id="GO:0000309">
    <property type="term" value="F:nicotinamide-nucleotide adenylyltransferase activity"/>
    <property type="evidence" value="ECO:0007669"/>
    <property type="project" value="UniProtKB-EC"/>
</dbReference>
<dbReference type="RefSeq" id="XP_001646815.1">
    <property type="nucleotide sequence ID" value="XM_001646765.1"/>
</dbReference>
<dbReference type="SUPFAM" id="SSF52374">
    <property type="entry name" value="Nucleotidylyl transferase"/>
    <property type="match status" value="1"/>
</dbReference>
<comment type="catalytic activity">
    <reaction evidence="8">
        <text>beta-nicotinamide D-ribonucleotide + ATP + H(+) = diphosphate + NAD(+)</text>
        <dbReference type="Rhea" id="RHEA:21360"/>
        <dbReference type="ChEBI" id="CHEBI:14649"/>
        <dbReference type="ChEBI" id="CHEBI:15378"/>
        <dbReference type="ChEBI" id="CHEBI:30616"/>
        <dbReference type="ChEBI" id="CHEBI:33019"/>
        <dbReference type="ChEBI" id="CHEBI:57540"/>
        <dbReference type="EC" id="2.7.7.1"/>
    </reaction>
</comment>
<protein>
    <recommendedName>
        <fullName evidence="9">Cytidyltransferase-like domain-containing protein</fullName>
    </recommendedName>
</protein>
<sequence>MASTNELAINNYHQFLKGNSDFKIVYGLKEVGPSKRLLVLDSSFNPPHLGHYELLKKTIEFYNDSNNHVLLLLSVNNADKAPKPASFENRLQMISILNNILKSEGIESSVGVTTHAKFVDKNDAIRDSGFFNNDIVFLVGFDTITRIFDSKYYTPLLPAEALSHFMECTEICCLARADSISIEKQYMYPTEIEKGIFEPNIPSSWGHKIHILHNEKQYSNISSSNIRLEIKDGIDLDTLSTDMPLPIIEYLKNNDECIF</sequence>
<evidence type="ECO:0000256" key="1">
    <source>
        <dbReference type="ARBA" id="ARBA00004790"/>
    </source>
</evidence>
<dbReference type="InterPro" id="IPR014729">
    <property type="entry name" value="Rossmann-like_a/b/a_fold"/>
</dbReference>
<dbReference type="GO" id="GO:0005634">
    <property type="term" value="C:nucleus"/>
    <property type="evidence" value="ECO:0007669"/>
    <property type="project" value="EnsemblFungi"/>
</dbReference>
<dbReference type="GO" id="GO:0036503">
    <property type="term" value="P:ERAD pathway"/>
    <property type="evidence" value="ECO:0007669"/>
    <property type="project" value="EnsemblFungi"/>
</dbReference>
<dbReference type="OrthoDB" id="5591297at2759"/>
<comment type="pathway">
    <text evidence="1">Cofactor biosynthesis; NAD(+) biosynthesis.</text>
</comment>
<dbReference type="GeneID" id="5547280"/>
<evidence type="ECO:0000256" key="2">
    <source>
        <dbReference type="ARBA" id="ARBA00022642"/>
    </source>
</evidence>
<dbReference type="InParanoid" id="A7TFE3"/>
<name>A7TFE3_VANPO</name>
<keyword evidence="7" id="KW-0520">NAD</keyword>
<evidence type="ECO:0000256" key="5">
    <source>
        <dbReference type="ARBA" id="ARBA00022741"/>
    </source>
</evidence>
<keyword evidence="3" id="KW-0808">Transferase</keyword>
<keyword evidence="4" id="KW-0548">Nucleotidyltransferase</keyword>
<dbReference type="Pfam" id="PF01467">
    <property type="entry name" value="CTP_transf_like"/>
    <property type="match status" value="1"/>
</dbReference>
<dbReference type="GO" id="GO:0007124">
    <property type="term" value="P:pseudohyphal growth"/>
    <property type="evidence" value="ECO:0007669"/>
    <property type="project" value="EnsemblFungi"/>
</dbReference>
<accession>A7TFE3</accession>
<dbReference type="HOGENOM" id="CLU_032651_0_0_1"/>
<dbReference type="STRING" id="436907.A7TFE3"/>
<dbReference type="Proteomes" id="UP000000267">
    <property type="component" value="Unassembled WGS sequence"/>
</dbReference>